<proteinExistence type="predicted"/>
<dbReference type="SUPFAM" id="SSF53448">
    <property type="entry name" value="Nucleotide-diphospho-sugar transferases"/>
    <property type="match status" value="1"/>
</dbReference>
<dbReference type="PANTHER" id="PTHR47447">
    <property type="entry name" value="OS03G0856100 PROTEIN"/>
    <property type="match status" value="1"/>
</dbReference>
<gene>
    <name evidence="5" type="ORF">SCF082_LOCUS5195</name>
</gene>
<dbReference type="Pfam" id="PF04488">
    <property type="entry name" value="Gly_transf_sug"/>
    <property type="match status" value="1"/>
</dbReference>
<dbReference type="Proteomes" id="UP001642464">
    <property type="component" value="Unassembled WGS sequence"/>
</dbReference>
<feature type="chain" id="PRO_5046886416" evidence="4">
    <location>
        <begin position="22"/>
        <end position="1102"/>
    </location>
</feature>
<dbReference type="PANTHER" id="PTHR47447:SF17">
    <property type="entry name" value="OS12G0638900 PROTEIN"/>
    <property type="match status" value="1"/>
</dbReference>
<keyword evidence="6" id="KW-1185">Reference proteome</keyword>
<dbReference type="EMBL" id="CAXAMM010002780">
    <property type="protein sequence ID" value="CAK8997387.1"/>
    <property type="molecule type" value="Genomic_DNA"/>
</dbReference>
<protein>
    <submittedName>
        <fullName evidence="5">Chloroplastic</fullName>
    </submittedName>
</protein>
<feature type="repeat" description="PPR" evidence="2">
    <location>
        <begin position="430"/>
        <end position="464"/>
    </location>
</feature>
<organism evidence="5 6">
    <name type="scientific">Durusdinium trenchii</name>
    <dbReference type="NCBI Taxonomy" id="1381693"/>
    <lineage>
        <taxon>Eukaryota</taxon>
        <taxon>Sar</taxon>
        <taxon>Alveolata</taxon>
        <taxon>Dinophyceae</taxon>
        <taxon>Suessiales</taxon>
        <taxon>Symbiodiniaceae</taxon>
        <taxon>Durusdinium</taxon>
    </lineage>
</organism>
<evidence type="ECO:0000256" key="3">
    <source>
        <dbReference type="SAM" id="MobiDB-lite"/>
    </source>
</evidence>
<name>A0ABP0I749_9DINO</name>
<evidence type="ECO:0000313" key="6">
    <source>
        <dbReference type="Proteomes" id="UP001642464"/>
    </source>
</evidence>
<comment type="caution">
    <text evidence="5">The sequence shown here is derived from an EMBL/GenBank/DDBJ whole genome shotgun (WGS) entry which is preliminary data.</text>
</comment>
<evidence type="ECO:0000256" key="2">
    <source>
        <dbReference type="PROSITE-ProRule" id="PRU00708"/>
    </source>
</evidence>
<dbReference type="Pfam" id="PF13812">
    <property type="entry name" value="PPR_3"/>
    <property type="match status" value="1"/>
</dbReference>
<accession>A0ABP0I749</accession>
<evidence type="ECO:0000256" key="1">
    <source>
        <dbReference type="ARBA" id="ARBA00022737"/>
    </source>
</evidence>
<sequence>MTLLAFCRVFGVAVFPILATAHEPSVCQGLSLLQLEVRRHVGLEQIPCVIHQTWKTHTLDSNQEDFVKSWTSKNPECQHKLWNDTEIAELCKSKSPDLMWPIWEALTPVERADVFRYLVLWDQGGYYADLDVTCSQPISTYESIIPKDVNFLVGYEAGHRLTEPERRGVRFARVEQLEQWFLASAPGNPVLLRSLEILKEKFLWKIQDTVELTGPATFSDAVHEFLAQAEADGVQMEVSDRVNASEERRSLSFPSERAYSVAWSLYSQLTRAKERHVVQQLVATLSRKDLVCDCRDRTVLVTALGKCSLWPQALQLVAHPPHLVDVILMGALVTACGRGRAWAQSLECLQWIQDLGLELGLFTLNAAANACVSAHAWAMALHLLDLDNRDDLRPNTVSCNIMLSACDKGGQLQVRHSLLRSMEDAQQAPSLITLNTLIDLCEAAADWALALKLLESMHDYGLEADIISYNSAMSASQKSSRWRLALYTLHSLAFPRGLQLDGTSYGTATSSCAKASRWSSALALFAQHFPPGARPYGVRPDVVLCSAGADAFGAGGRWEEVIGLLPAMSQQGIGPNAFTLSSTVAACGRRQQWLKALLLHAAARREAAEAAVPTPSELVGAGVGALARAECWQDAGHLLQSLQLARGAIASVVASNAALGGAGGVVGGWSWALGLFAGLALPDLLSFNSALKACEVGSCWDGALALLFRLHSTWRLQPDFLSEGSAVEACGLLSRWPWSLQLLQRPTTASFQAVIDALERVGCAGVAPQLLAEMDSSEDSMDEAQNLVPQWIANEIAPMSFQGVEAKATTSDPRYNPRAPQKNAHHATFREEETFWVIHVRALATSSANGAYRDYFGQFPGRLGDRQVGAGTGAGSARVVPMDAEFLGVEDVEETGSWAQGPAEDSASLLGRAGRECDHSHPKPLRRELGKDALLLDCALAVHERTAWPRSLRAKHRPTKHRVRADSLCWPMEDQKDWQKLHLVDVVVGRRAPWLVELQCPPGALFWSPFQRLFAGVRVQAVNAFCARQLPMAAQVLQALPNSHHRPIGNVSAGGETSPTSDLKVRSGAHTKLKLFNLWFYHSQRLLAVEQRQQEQAASVNG</sequence>
<feature type="region of interest" description="Disordered" evidence="3">
    <location>
        <begin position="807"/>
        <end position="826"/>
    </location>
</feature>
<keyword evidence="1" id="KW-0677">Repeat</keyword>
<evidence type="ECO:0000313" key="5">
    <source>
        <dbReference type="EMBL" id="CAK8997387.1"/>
    </source>
</evidence>
<dbReference type="InterPro" id="IPR029044">
    <property type="entry name" value="Nucleotide-diphossugar_trans"/>
</dbReference>
<feature type="signal peptide" evidence="4">
    <location>
        <begin position="1"/>
        <end position="21"/>
    </location>
</feature>
<dbReference type="InterPro" id="IPR002885">
    <property type="entry name" value="PPR_rpt"/>
</dbReference>
<dbReference type="Gene3D" id="3.90.550.20">
    <property type="match status" value="1"/>
</dbReference>
<dbReference type="PROSITE" id="PS51375">
    <property type="entry name" value="PPR"/>
    <property type="match status" value="1"/>
</dbReference>
<dbReference type="InterPro" id="IPR011990">
    <property type="entry name" value="TPR-like_helical_dom_sf"/>
</dbReference>
<reference evidence="5 6" key="1">
    <citation type="submission" date="2024-02" db="EMBL/GenBank/DDBJ databases">
        <authorList>
            <person name="Chen Y."/>
            <person name="Shah S."/>
            <person name="Dougan E. K."/>
            <person name="Thang M."/>
            <person name="Chan C."/>
        </authorList>
    </citation>
    <scope>NUCLEOTIDE SEQUENCE [LARGE SCALE GENOMIC DNA]</scope>
</reference>
<dbReference type="InterPro" id="IPR007577">
    <property type="entry name" value="GlycoTrfase_DXD_sugar-bd_CS"/>
</dbReference>
<keyword evidence="4" id="KW-0732">Signal</keyword>
<dbReference type="Gene3D" id="1.25.40.10">
    <property type="entry name" value="Tetratricopeptide repeat domain"/>
    <property type="match status" value="3"/>
</dbReference>
<evidence type="ECO:0000256" key="4">
    <source>
        <dbReference type="SAM" id="SignalP"/>
    </source>
</evidence>